<dbReference type="Gene3D" id="1.25.10.10">
    <property type="entry name" value="Leucine-rich Repeat Variant"/>
    <property type="match status" value="2"/>
</dbReference>
<evidence type="ECO:0000313" key="2">
    <source>
        <dbReference type="EMBL" id="MFC1435631.1"/>
    </source>
</evidence>
<evidence type="ECO:0000256" key="1">
    <source>
        <dbReference type="SAM" id="MobiDB-lite"/>
    </source>
</evidence>
<reference evidence="2 3" key="1">
    <citation type="submission" date="2024-09" db="EMBL/GenBank/DDBJ databases">
        <authorList>
            <person name="Lee S.D."/>
        </authorList>
    </citation>
    <scope>NUCLEOTIDE SEQUENCE [LARGE SCALE GENOMIC DNA]</scope>
    <source>
        <strain evidence="2 3">N1-3</strain>
    </source>
</reference>
<gene>
    <name evidence="2" type="ORF">ACEZDB_33835</name>
</gene>
<protein>
    <submittedName>
        <fullName evidence="2">HEAT repeat domain-containing protein</fullName>
    </submittedName>
</protein>
<name>A0ABV6XBL1_9ACTN</name>
<dbReference type="EMBL" id="JBHEZY010000020">
    <property type="protein sequence ID" value="MFC1435631.1"/>
    <property type="molecule type" value="Genomic_DNA"/>
</dbReference>
<dbReference type="SUPFAM" id="SSF48371">
    <property type="entry name" value="ARM repeat"/>
    <property type="match status" value="1"/>
</dbReference>
<dbReference type="InterPro" id="IPR011989">
    <property type="entry name" value="ARM-like"/>
</dbReference>
<accession>A0ABV6XBL1</accession>
<dbReference type="InterPro" id="IPR016024">
    <property type="entry name" value="ARM-type_fold"/>
</dbReference>
<organism evidence="2 3">
    <name type="scientific">Streptacidiphilus alkalitolerans</name>
    <dbReference type="NCBI Taxonomy" id="3342712"/>
    <lineage>
        <taxon>Bacteria</taxon>
        <taxon>Bacillati</taxon>
        <taxon>Actinomycetota</taxon>
        <taxon>Actinomycetes</taxon>
        <taxon>Kitasatosporales</taxon>
        <taxon>Streptomycetaceae</taxon>
        <taxon>Streptacidiphilus</taxon>
    </lineage>
</organism>
<comment type="caution">
    <text evidence="2">The sequence shown here is derived from an EMBL/GenBank/DDBJ whole genome shotgun (WGS) entry which is preliminary data.</text>
</comment>
<feature type="region of interest" description="Disordered" evidence="1">
    <location>
        <begin position="365"/>
        <end position="386"/>
    </location>
</feature>
<proteinExistence type="predicted"/>
<dbReference type="Proteomes" id="UP001592530">
    <property type="component" value="Unassembled WGS sequence"/>
</dbReference>
<sequence length="442" mass="46431">MSTLQLVLALSARDESERQAAVAGLAALGAAALPALVEQVRDAASPVTEAALLTALRGIGPQAFEPLLAVLRDAEPGRARRRAARFFTSLGTAALEGYVRVLADGDPVVRRAAVSGISACRDDALPTAKLLVRSLGDPDEEVRCAAVRAFCVWDEAVVPLLQAVRRDGPGAARGGALEALAEIGGEAVISARDIAALERLAQVALLDDAPVPIACCFLSWIAVSTGDQVGVLEELGLSALRQVPFTVGVNAADSDSHGGFDDDPLDRYRRVFVTPELAGWTLVVGSWCDPSAAQREGDVLDACVRLSARYGHAQAYWYGAQGDGSAVLIAEGGAVRRRLAYIPGEDTQQLELGTPLPYEQQRRTALGLPAPAAGRTDVDGGKDEDEDDEWGWELLELATGLAGELSLDPLSIDSRTPTRGTGLLALTEYGRRLGAPAGALRM</sequence>
<evidence type="ECO:0000313" key="3">
    <source>
        <dbReference type="Proteomes" id="UP001592530"/>
    </source>
</evidence>
<dbReference type="RefSeq" id="WP_380558928.1">
    <property type="nucleotide sequence ID" value="NZ_JBHEZY010000020.1"/>
</dbReference>